<gene>
    <name evidence="2" type="ORF">FEM54_24190</name>
</gene>
<feature type="non-terminal residue" evidence="2">
    <location>
        <position position="57"/>
    </location>
</feature>
<accession>A0ABY2TZ08</accession>
<organism evidence="2 3">
    <name type="scientific">Pseudomonas edaphica</name>
    <dbReference type="NCBI Taxonomy" id="2006980"/>
    <lineage>
        <taxon>Bacteria</taxon>
        <taxon>Pseudomonadati</taxon>
        <taxon>Pseudomonadota</taxon>
        <taxon>Gammaproteobacteria</taxon>
        <taxon>Pseudomonadales</taxon>
        <taxon>Pseudomonadaceae</taxon>
        <taxon>Pseudomonas</taxon>
    </lineage>
</organism>
<dbReference type="RefSeq" id="WP_138453412.1">
    <property type="nucleotide sequence ID" value="NZ_VBVZ01000461.1"/>
</dbReference>
<protein>
    <submittedName>
        <fullName evidence="2">Cysteine hydrolase</fullName>
    </submittedName>
</protein>
<reference evidence="2 3" key="1">
    <citation type="submission" date="2019-05" db="EMBL/GenBank/DDBJ databases">
        <title>Pseudomonas edaphica sp. nov., isolated from rhizospheric soil of Cistus ladanifer L. in Spain.</title>
        <authorList>
            <person name="Peix A."/>
        </authorList>
    </citation>
    <scope>NUCLEOTIDE SEQUENCE [LARGE SCALE GENOMIC DNA]</scope>
    <source>
        <strain evidence="2 3">RD25</strain>
    </source>
</reference>
<evidence type="ECO:0000313" key="2">
    <source>
        <dbReference type="EMBL" id="TLG88952.1"/>
    </source>
</evidence>
<dbReference type="SUPFAM" id="SSF52499">
    <property type="entry name" value="Isochorismatase-like hydrolases"/>
    <property type="match status" value="1"/>
</dbReference>
<dbReference type="Gene3D" id="3.40.50.850">
    <property type="entry name" value="Isochorismatase-like"/>
    <property type="match status" value="1"/>
</dbReference>
<dbReference type="EMBL" id="VBVZ01000461">
    <property type="protein sequence ID" value="TLG88952.1"/>
    <property type="molecule type" value="Genomic_DNA"/>
</dbReference>
<dbReference type="GO" id="GO:0016787">
    <property type="term" value="F:hydrolase activity"/>
    <property type="evidence" value="ECO:0007669"/>
    <property type="project" value="UniProtKB-KW"/>
</dbReference>
<evidence type="ECO:0000313" key="3">
    <source>
        <dbReference type="Proteomes" id="UP000304941"/>
    </source>
</evidence>
<feature type="domain" description="Isochorismatase-like" evidence="1">
    <location>
        <begin position="6"/>
        <end position="57"/>
    </location>
</feature>
<dbReference type="InterPro" id="IPR000868">
    <property type="entry name" value="Isochorismatase-like_dom"/>
</dbReference>
<keyword evidence="3" id="KW-1185">Reference proteome</keyword>
<dbReference type="InterPro" id="IPR036380">
    <property type="entry name" value="Isochorismatase-like_sf"/>
</dbReference>
<dbReference type="Pfam" id="PF00857">
    <property type="entry name" value="Isochorismatase"/>
    <property type="match status" value="1"/>
</dbReference>
<evidence type="ECO:0000259" key="1">
    <source>
        <dbReference type="Pfam" id="PF00857"/>
    </source>
</evidence>
<comment type="caution">
    <text evidence="2">The sequence shown here is derived from an EMBL/GenBank/DDBJ whole genome shotgun (WGS) entry which is preliminary data.</text>
</comment>
<sequence>MNPTKTALVLIEFQNDFTTAGGVFHDAVKGVMHSTDMLANTATTVEQARKLGVKIIH</sequence>
<name>A0ABY2TZ08_9PSED</name>
<dbReference type="Proteomes" id="UP000304941">
    <property type="component" value="Unassembled WGS sequence"/>
</dbReference>
<keyword evidence="2" id="KW-0378">Hydrolase</keyword>
<proteinExistence type="predicted"/>